<dbReference type="EMBL" id="CM007647">
    <property type="protein sequence ID" value="ONM07682.1"/>
    <property type="molecule type" value="Genomic_DNA"/>
</dbReference>
<accession>A0A1D6KZ78</accession>
<dbReference type="Gene3D" id="2.60.120.10">
    <property type="entry name" value="Jelly Rolls"/>
    <property type="match status" value="1"/>
</dbReference>
<gene>
    <name evidence="10" type="primary">LOC100284767</name>
    <name evidence="9" type="ORF">ZEAMMB73_Zm00001d033490</name>
</gene>
<keyword evidence="4" id="KW-0479">Metal-binding</keyword>
<dbReference type="InterPro" id="IPR014710">
    <property type="entry name" value="RmlC-like_jellyroll"/>
</dbReference>
<dbReference type="GO" id="GO:0017172">
    <property type="term" value="F:cysteine dioxygenase activity"/>
    <property type="evidence" value="ECO:0007669"/>
    <property type="project" value="UniProtKB-EC"/>
</dbReference>
<comment type="similarity">
    <text evidence="2">Belongs to the cysteine dioxygenase family.</text>
</comment>
<reference evidence="10" key="3">
    <citation type="submission" date="2021-05" db="UniProtKB">
        <authorList>
            <consortium name="EnsemblPlants"/>
        </authorList>
    </citation>
    <scope>IDENTIFICATION</scope>
    <source>
        <strain evidence="10">cv. B73</strain>
    </source>
</reference>
<dbReference type="EnsemblPlants" id="Zm00001eb052830_T003">
    <property type="protein sequence ID" value="Zm00001eb052830_P003"/>
    <property type="gene ID" value="Zm00001eb052830"/>
</dbReference>
<dbReference type="RefSeq" id="XP_035823732.1">
    <property type="nucleotide sequence ID" value="XM_035967839.1"/>
</dbReference>
<dbReference type="IntAct" id="A0A1D6KZ78">
    <property type="interactions" value="1"/>
</dbReference>
<dbReference type="PaxDb" id="4577-GRMZM2G043417_P01"/>
<evidence type="ECO:0000313" key="9">
    <source>
        <dbReference type="EMBL" id="ONM07682.1"/>
    </source>
</evidence>
<keyword evidence="12" id="KW-1267">Proteomics identification</keyword>
<dbReference type="Gramene" id="Zm00001eb052830_T006">
    <property type="protein sequence ID" value="Zm00001eb052830_P006"/>
    <property type="gene ID" value="Zm00001eb052830"/>
</dbReference>
<evidence type="ECO:0000256" key="2">
    <source>
        <dbReference type="ARBA" id="ARBA00006622"/>
    </source>
</evidence>
<evidence type="ECO:0000313" key="10">
    <source>
        <dbReference type="EnsemblPlants" id="Zm00001eb052830_P003"/>
    </source>
</evidence>
<comment type="cofactor">
    <cofactor evidence="1">
        <name>Fe(2+)</name>
        <dbReference type="ChEBI" id="CHEBI:29033"/>
    </cofactor>
</comment>
<evidence type="ECO:0000256" key="8">
    <source>
        <dbReference type="SAM" id="MobiDB-lite"/>
    </source>
</evidence>
<dbReference type="Pfam" id="PF07847">
    <property type="entry name" value="PCO_ADO"/>
    <property type="match status" value="1"/>
</dbReference>
<sequence>MEAKSAAAEVLRKTDAGGDNERYRHGELGREAVEEEEVKPRRVADAPLPAERKRKRAADPEDDGSVSDSGSGSEGPPQQQQQVKPCLSPVPPLQRLLSACRALLTGSSSPPTPSAVALIRGIMVFSSDKIGPDDVGLRDEIRFFNKMNAAGLQNPPIVTCKPIYEGANFTIAVFFLPLGAVMPLHDHPGMTVFTKVLIGSARLEAYDWVRPRVLAGCCSGSRRRTLAKKVRDDHGVTAAASAWVLFPNSGGNMHRFAAAEDAHCAFLDVLTPPYAPTDRRRCTFYQDLPYEHHRPRPCTCRSTATGGAICDDDVLVAEEQTCRLAWLEEVPQPRNLRVVCLPFRGPTIF</sequence>
<dbReference type="InterPro" id="IPR012864">
    <property type="entry name" value="PCO/ADO"/>
</dbReference>
<name>A0A1D6KZ78_MAIZE</name>
<organism evidence="9">
    <name type="scientific">Zea mays</name>
    <name type="common">Maize</name>
    <dbReference type="NCBI Taxonomy" id="4577"/>
    <lineage>
        <taxon>Eukaryota</taxon>
        <taxon>Viridiplantae</taxon>
        <taxon>Streptophyta</taxon>
        <taxon>Embryophyta</taxon>
        <taxon>Tracheophyta</taxon>
        <taxon>Spermatophyta</taxon>
        <taxon>Magnoliopsida</taxon>
        <taxon>Liliopsida</taxon>
        <taxon>Poales</taxon>
        <taxon>Poaceae</taxon>
        <taxon>PACMAD clade</taxon>
        <taxon>Panicoideae</taxon>
        <taxon>Andropogonodae</taxon>
        <taxon>Andropogoneae</taxon>
        <taxon>Tripsacinae</taxon>
        <taxon>Zea</taxon>
    </lineage>
</organism>
<dbReference type="Proteomes" id="UP000007305">
    <property type="component" value="Chromosome 1"/>
</dbReference>
<dbReference type="OrthoDB" id="271433at2759"/>
<protein>
    <recommendedName>
        <fullName evidence="3">cysteine dioxygenase</fullName>
        <ecNumber evidence="3">1.13.11.20</ecNumber>
    </recommendedName>
</protein>
<evidence type="ECO:0000256" key="1">
    <source>
        <dbReference type="ARBA" id="ARBA00001954"/>
    </source>
</evidence>
<reference evidence="9 11" key="1">
    <citation type="submission" date="2015-12" db="EMBL/GenBank/DDBJ databases">
        <title>Update maize B73 reference genome by single molecule sequencing technologies.</title>
        <authorList>
            <consortium name="Maize Genome Sequencing Project"/>
            <person name="Ware D."/>
        </authorList>
    </citation>
    <scope>NUCLEOTIDE SEQUENCE [LARGE SCALE GENOMIC DNA]</scope>
    <source>
        <strain evidence="11">cv. B73</strain>
        <tissue evidence="9">Seedling</tissue>
    </source>
</reference>
<dbReference type="PANTHER" id="PTHR22966">
    <property type="entry name" value="2-AMINOETHANETHIOL DIOXYGENASE"/>
    <property type="match status" value="1"/>
</dbReference>
<evidence type="ECO:0000256" key="5">
    <source>
        <dbReference type="ARBA" id="ARBA00023002"/>
    </source>
</evidence>
<keyword evidence="6" id="KW-0408">Iron</keyword>
<dbReference type="GeneID" id="100284767"/>
<keyword evidence="5" id="KW-0560">Oxidoreductase</keyword>
<dbReference type="Gramene" id="Zm00001eb052830_T004">
    <property type="protein sequence ID" value="Zm00001eb052830_P004"/>
    <property type="gene ID" value="Zm00001eb052830"/>
</dbReference>
<dbReference type="SUPFAM" id="SSF51182">
    <property type="entry name" value="RmlC-like cupins"/>
    <property type="match status" value="1"/>
</dbReference>
<dbReference type="PANTHER" id="PTHR22966:SF70">
    <property type="entry name" value="CYSTEINE DIOXYGENASE"/>
    <property type="match status" value="1"/>
</dbReference>
<dbReference type="EnsemblPlants" id="Zm00001eb052830_T004">
    <property type="protein sequence ID" value="Zm00001eb052830_P004"/>
    <property type="gene ID" value="Zm00001eb052830"/>
</dbReference>
<keyword evidence="11" id="KW-1185">Reference proteome</keyword>
<dbReference type="eggNOG" id="KOG4281">
    <property type="taxonomic scope" value="Eukaryota"/>
</dbReference>
<dbReference type="AlphaFoldDB" id="A0A1D6KZ78"/>
<dbReference type="CDD" id="cd20289">
    <property type="entry name" value="cupin_ADO"/>
    <property type="match status" value="1"/>
</dbReference>
<evidence type="ECO:0000313" key="11">
    <source>
        <dbReference type="Proteomes" id="UP000007305"/>
    </source>
</evidence>
<evidence type="ECO:0000256" key="4">
    <source>
        <dbReference type="ARBA" id="ARBA00022723"/>
    </source>
</evidence>
<dbReference type="GO" id="GO:0046872">
    <property type="term" value="F:metal ion binding"/>
    <property type="evidence" value="ECO:0007669"/>
    <property type="project" value="UniProtKB-KW"/>
</dbReference>
<dbReference type="Gramene" id="Zm00001eb052830_T003">
    <property type="protein sequence ID" value="Zm00001eb052830_P003"/>
    <property type="gene ID" value="Zm00001eb052830"/>
</dbReference>
<evidence type="ECO:0000256" key="3">
    <source>
        <dbReference type="ARBA" id="ARBA00013133"/>
    </source>
</evidence>
<feature type="compositionally biased region" description="Basic and acidic residues" evidence="8">
    <location>
        <begin position="10"/>
        <end position="44"/>
    </location>
</feature>
<feature type="compositionally biased region" description="Low complexity" evidence="8">
    <location>
        <begin position="66"/>
        <end position="83"/>
    </location>
</feature>
<reference evidence="10" key="2">
    <citation type="submission" date="2019-07" db="EMBL/GenBank/DDBJ databases">
        <authorList>
            <person name="Seetharam A."/>
            <person name="Woodhouse M."/>
            <person name="Cannon E."/>
        </authorList>
    </citation>
    <scope>NUCLEOTIDE SEQUENCE [LARGE SCALE GENOMIC DNA]</scope>
    <source>
        <strain evidence="10">cv. B73</strain>
    </source>
</reference>
<evidence type="ECO:0000256" key="6">
    <source>
        <dbReference type="ARBA" id="ARBA00023004"/>
    </source>
</evidence>
<comment type="catalytic activity">
    <reaction evidence="7">
        <text>L-cysteine + O2 = 3-sulfino-L-alanine + H(+)</text>
        <dbReference type="Rhea" id="RHEA:20441"/>
        <dbReference type="ChEBI" id="CHEBI:15378"/>
        <dbReference type="ChEBI" id="CHEBI:15379"/>
        <dbReference type="ChEBI" id="CHEBI:35235"/>
        <dbReference type="ChEBI" id="CHEBI:61085"/>
        <dbReference type="EC" id="1.13.11.20"/>
    </reaction>
    <physiologicalReaction direction="left-to-right" evidence="7">
        <dbReference type="Rhea" id="RHEA:20442"/>
    </physiologicalReaction>
</comment>
<proteinExistence type="evidence at protein level"/>
<evidence type="ECO:0000256" key="7">
    <source>
        <dbReference type="ARBA" id="ARBA00024284"/>
    </source>
</evidence>
<dbReference type="InterPro" id="IPR011051">
    <property type="entry name" value="RmlC_Cupin_sf"/>
</dbReference>
<feature type="region of interest" description="Disordered" evidence="8">
    <location>
        <begin position="1"/>
        <end position="88"/>
    </location>
</feature>
<dbReference type="RefSeq" id="NP_001384353.1">
    <property type="nucleotide sequence ID" value="NM_001397424.1"/>
</dbReference>
<dbReference type="RefSeq" id="XP_035823735.1">
    <property type="nucleotide sequence ID" value="XM_035967842.1"/>
</dbReference>
<dbReference type="EnsemblPlants" id="Zm00001eb052830_T006">
    <property type="protein sequence ID" value="Zm00001eb052830_P006"/>
    <property type="gene ID" value="Zm00001eb052830"/>
</dbReference>
<evidence type="ECO:0007829" key="12">
    <source>
        <dbReference type="PeptideAtlas" id="A0A1D6KZ78"/>
    </source>
</evidence>
<dbReference type="EC" id="1.13.11.20" evidence="3"/>
<dbReference type="SMR" id="A0A1D6KZ78"/>
<dbReference type="ExpressionAtlas" id="A0A1D6KZ78">
    <property type="expression patterns" value="baseline and differential"/>
</dbReference>
<dbReference type="GO" id="GO:0070483">
    <property type="term" value="P:detection of hypoxia"/>
    <property type="evidence" value="ECO:0007669"/>
    <property type="project" value="UniProtKB-ARBA"/>
</dbReference>
<dbReference type="STRING" id="4577.A0A1D6KZ78"/>